<protein>
    <submittedName>
        <fullName evidence="1">Uncharacterized protein</fullName>
    </submittedName>
</protein>
<comment type="caution">
    <text evidence="1">The sequence shown here is derived from an EMBL/GenBank/DDBJ whole genome shotgun (WGS) entry which is preliminary data.</text>
</comment>
<dbReference type="SUPFAM" id="SSF102405">
    <property type="entry name" value="MCP/YpsA-like"/>
    <property type="match status" value="1"/>
</dbReference>
<name>A0A0G0M7J6_9BACT</name>
<evidence type="ECO:0000313" key="1">
    <source>
        <dbReference type="EMBL" id="KKQ96305.1"/>
    </source>
</evidence>
<gene>
    <name evidence="1" type="ORF">UT23_C0035G0003</name>
</gene>
<dbReference type="Gene3D" id="3.40.50.450">
    <property type="match status" value="1"/>
</dbReference>
<dbReference type="Proteomes" id="UP000034325">
    <property type="component" value="Unassembled WGS sequence"/>
</dbReference>
<proteinExistence type="predicted"/>
<reference evidence="1 2" key="1">
    <citation type="journal article" date="2015" name="Nature">
        <title>rRNA introns, odd ribosomes, and small enigmatic genomes across a large radiation of phyla.</title>
        <authorList>
            <person name="Brown C.T."/>
            <person name="Hug L.A."/>
            <person name="Thomas B.C."/>
            <person name="Sharon I."/>
            <person name="Castelle C.J."/>
            <person name="Singh A."/>
            <person name="Wilkins M.J."/>
            <person name="Williams K.H."/>
            <person name="Banfield J.F."/>
        </authorList>
    </citation>
    <scope>NUCLEOTIDE SEQUENCE [LARGE SCALE GENOMIC DNA]</scope>
</reference>
<dbReference type="AlphaFoldDB" id="A0A0G0M7J6"/>
<accession>A0A0G0M7J6</accession>
<evidence type="ECO:0000313" key="2">
    <source>
        <dbReference type="Proteomes" id="UP000034325"/>
    </source>
</evidence>
<organism evidence="1 2">
    <name type="scientific">Candidatus Woesebacteria bacterium GW2011_GWA1_39_12</name>
    <dbReference type="NCBI Taxonomy" id="1618549"/>
    <lineage>
        <taxon>Bacteria</taxon>
        <taxon>Candidatus Woeseibacteriota</taxon>
    </lineage>
</organism>
<dbReference type="EMBL" id="LBWA01000035">
    <property type="protein sequence ID" value="KKQ96305.1"/>
    <property type="molecule type" value="Genomic_DNA"/>
</dbReference>
<sequence length="180" mass="20269">MRKGNIKVSRWVAISGSWAYATKKEEKDVRDIVRKILEKGEGIVTGGALNVDSFATDEVIKFDPNCRYIKIFLPTTLSLYSKHYRKRAKEGVITENQAEKLIAQLKFIKRANPGAIIENKTNKVVDKKAYFQRNQDIVEAADELITFHVIESTGGGTLDTIEKAKKLGVPFKSFNYSLGK</sequence>